<protein>
    <recommendedName>
        <fullName evidence="4">Transmembrane protein</fullName>
    </recommendedName>
</protein>
<evidence type="ECO:0000256" key="1">
    <source>
        <dbReference type="SAM" id="Phobius"/>
    </source>
</evidence>
<dbReference type="InParanoid" id="G0N3J0"/>
<evidence type="ECO:0000313" key="2">
    <source>
        <dbReference type="EMBL" id="EGT51617.1"/>
    </source>
</evidence>
<organism evidence="3">
    <name type="scientific">Caenorhabditis brenneri</name>
    <name type="common">Nematode worm</name>
    <dbReference type="NCBI Taxonomy" id="135651"/>
    <lineage>
        <taxon>Eukaryota</taxon>
        <taxon>Metazoa</taxon>
        <taxon>Ecdysozoa</taxon>
        <taxon>Nematoda</taxon>
        <taxon>Chromadorea</taxon>
        <taxon>Rhabditida</taxon>
        <taxon>Rhabditina</taxon>
        <taxon>Rhabditomorpha</taxon>
        <taxon>Rhabditoidea</taxon>
        <taxon>Rhabditidae</taxon>
        <taxon>Peloderinae</taxon>
        <taxon>Caenorhabditis</taxon>
    </lineage>
</organism>
<gene>
    <name evidence="2" type="ORF">CAEBREN_19509</name>
</gene>
<evidence type="ECO:0008006" key="4">
    <source>
        <dbReference type="Google" id="ProtNLM"/>
    </source>
</evidence>
<keyword evidence="1" id="KW-0472">Membrane</keyword>
<feature type="transmembrane region" description="Helical" evidence="1">
    <location>
        <begin position="49"/>
        <end position="68"/>
    </location>
</feature>
<dbReference type="EMBL" id="GL379834">
    <property type="protein sequence ID" value="EGT51617.1"/>
    <property type="molecule type" value="Genomic_DNA"/>
</dbReference>
<proteinExistence type="predicted"/>
<dbReference type="HOGENOM" id="CLU_2135695_0_0_1"/>
<keyword evidence="1" id="KW-1133">Transmembrane helix</keyword>
<reference evidence="3" key="1">
    <citation type="submission" date="2011-07" db="EMBL/GenBank/DDBJ databases">
        <authorList>
            <consortium name="Caenorhabditis brenneri Sequencing and Analysis Consortium"/>
            <person name="Wilson R.K."/>
        </authorList>
    </citation>
    <scope>NUCLEOTIDE SEQUENCE [LARGE SCALE GENOMIC DNA]</scope>
    <source>
        <strain evidence="3">PB2801</strain>
    </source>
</reference>
<sequence length="113" mass="13249">MVYMNTISTTGGGVVFQLQKRQDHPSNHYHDGVDDDDVQKTTKKIEDVYLLKDLLMTLSLSGLFFIFFTERVQKKMTNQYTRPKMVPKPLNPFVFHYSTPTILQVHIHHFTVY</sequence>
<keyword evidence="1" id="KW-0812">Transmembrane</keyword>
<dbReference type="AlphaFoldDB" id="G0N3J0"/>
<evidence type="ECO:0000313" key="3">
    <source>
        <dbReference type="Proteomes" id="UP000008068"/>
    </source>
</evidence>
<accession>G0N3J0</accession>
<keyword evidence="3" id="KW-1185">Reference proteome</keyword>
<dbReference type="Proteomes" id="UP000008068">
    <property type="component" value="Unassembled WGS sequence"/>
</dbReference>
<name>G0N3J0_CAEBE</name>